<dbReference type="SUPFAM" id="SSF51197">
    <property type="entry name" value="Clavaminate synthase-like"/>
    <property type="match status" value="1"/>
</dbReference>
<protein>
    <submittedName>
        <fullName evidence="5">Aspartyl/asparaginyl beta-hydroxylase domain-containing protein</fullName>
    </submittedName>
</protein>
<evidence type="ECO:0000256" key="3">
    <source>
        <dbReference type="ARBA" id="ARBA00023002"/>
    </source>
</evidence>
<keyword evidence="3" id="KW-0560">Oxidoreductase</keyword>
<dbReference type="OrthoDB" id="21665at2"/>
<dbReference type="GO" id="GO:0051213">
    <property type="term" value="F:dioxygenase activity"/>
    <property type="evidence" value="ECO:0007669"/>
    <property type="project" value="UniProtKB-KW"/>
</dbReference>
<dbReference type="PANTHER" id="PTHR46332:SF5">
    <property type="entry name" value="ASPARTATE BETA-HYDROXYLASE DOMAIN CONTAINING 2"/>
    <property type="match status" value="1"/>
</dbReference>
<dbReference type="GO" id="GO:0016020">
    <property type="term" value="C:membrane"/>
    <property type="evidence" value="ECO:0007669"/>
    <property type="project" value="TreeGrafter"/>
</dbReference>
<evidence type="ECO:0000256" key="2">
    <source>
        <dbReference type="ARBA" id="ARBA00022964"/>
    </source>
</evidence>
<dbReference type="KEGG" id="slj:EGC82_03215"/>
<gene>
    <name evidence="5" type="ORF">EGC82_03215</name>
</gene>
<reference evidence="6" key="1">
    <citation type="submission" date="2018-11" db="EMBL/GenBank/DDBJ databases">
        <title>Shewanella sp. M2.</title>
        <authorList>
            <person name="Hwang Y.J."/>
            <person name="Hwang C.Y."/>
        </authorList>
    </citation>
    <scope>NUCLEOTIDE SEQUENCE [LARGE SCALE GENOMIC DNA]</scope>
    <source>
        <strain evidence="6">LMG 19866</strain>
    </source>
</reference>
<dbReference type="Proteomes" id="UP000278035">
    <property type="component" value="Chromosome"/>
</dbReference>
<proteinExistence type="inferred from homology"/>
<feature type="domain" description="Aspartyl/asparaginy/proline hydroxylase" evidence="4">
    <location>
        <begin position="15"/>
        <end position="160"/>
    </location>
</feature>
<sequence>MFIEASKFSFVKELEANWEVIRDEFLALPNNSFDPWVQQQMHGQGWSVFGLYALGNRVEGACVKCPQTAKLLENIGGVSLAGFSLLAPHTHITPHVGWANSVYRLHLGLVVPPDCGLRVAGETRYWEEGKCLIFDDTAEHEAWNDSDQYRGTLMLDFLRPGICSFTEDMVPDAVRQYAKQLLK</sequence>
<dbReference type="PANTHER" id="PTHR46332">
    <property type="entry name" value="ASPARTATE BETA-HYDROXYLASE DOMAIN-CONTAINING PROTEIN 2"/>
    <property type="match status" value="1"/>
</dbReference>
<dbReference type="InterPro" id="IPR007803">
    <property type="entry name" value="Asp/Arg/Pro-Hydrxlase"/>
</dbReference>
<evidence type="ECO:0000313" key="5">
    <source>
        <dbReference type="EMBL" id="AZG75080.1"/>
    </source>
</evidence>
<name>A0A3G8M250_9GAMM</name>
<evidence type="ECO:0000313" key="6">
    <source>
        <dbReference type="Proteomes" id="UP000278035"/>
    </source>
</evidence>
<dbReference type="Pfam" id="PF05118">
    <property type="entry name" value="Asp_Arg_Hydrox"/>
    <property type="match status" value="1"/>
</dbReference>
<evidence type="ECO:0000259" key="4">
    <source>
        <dbReference type="Pfam" id="PF05118"/>
    </source>
</evidence>
<comment type="similarity">
    <text evidence="1">Belongs to the aspartyl/asparaginyl beta-hydroxylase family.</text>
</comment>
<dbReference type="InterPro" id="IPR027443">
    <property type="entry name" value="IPNS-like_sf"/>
</dbReference>
<dbReference type="EMBL" id="CP034015">
    <property type="protein sequence ID" value="AZG75080.1"/>
    <property type="molecule type" value="Genomic_DNA"/>
</dbReference>
<dbReference type="Gene3D" id="2.60.120.330">
    <property type="entry name" value="B-lactam Antibiotic, Isopenicillin N Synthase, Chain"/>
    <property type="match status" value="1"/>
</dbReference>
<evidence type="ECO:0000256" key="1">
    <source>
        <dbReference type="ARBA" id="ARBA00007730"/>
    </source>
</evidence>
<keyword evidence="6" id="KW-1185">Reference proteome</keyword>
<organism evidence="5 6">
    <name type="scientific">Shewanella livingstonensis</name>
    <dbReference type="NCBI Taxonomy" id="150120"/>
    <lineage>
        <taxon>Bacteria</taxon>
        <taxon>Pseudomonadati</taxon>
        <taxon>Pseudomonadota</taxon>
        <taxon>Gammaproteobacteria</taxon>
        <taxon>Alteromonadales</taxon>
        <taxon>Shewanellaceae</taxon>
        <taxon>Shewanella</taxon>
    </lineage>
</organism>
<keyword evidence="2" id="KW-0223">Dioxygenase</keyword>
<dbReference type="InterPro" id="IPR051821">
    <property type="entry name" value="Asp/Asn_beta-hydroxylase"/>
</dbReference>
<accession>A0A3G8M250</accession>
<dbReference type="AlphaFoldDB" id="A0A3G8M250"/>